<name>A0A9D0Z840_9FIRM</name>
<accession>A0A9D0Z840</accession>
<comment type="caution">
    <text evidence="1">The sequence shown here is derived from an EMBL/GenBank/DDBJ whole genome shotgun (WGS) entry which is preliminary data.</text>
</comment>
<evidence type="ECO:0000313" key="1">
    <source>
        <dbReference type="EMBL" id="HIQ70704.1"/>
    </source>
</evidence>
<evidence type="ECO:0000313" key="2">
    <source>
        <dbReference type="Proteomes" id="UP000886887"/>
    </source>
</evidence>
<dbReference type="AlphaFoldDB" id="A0A9D0Z840"/>
<reference evidence="1" key="1">
    <citation type="submission" date="2020-10" db="EMBL/GenBank/DDBJ databases">
        <authorList>
            <person name="Gilroy R."/>
        </authorList>
    </citation>
    <scope>NUCLEOTIDE SEQUENCE</scope>
    <source>
        <strain evidence="1">ChiSxjej2B14-6234</strain>
    </source>
</reference>
<dbReference type="Proteomes" id="UP000886887">
    <property type="component" value="Unassembled WGS sequence"/>
</dbReference>
<sequence>MKVAYQPGLEAMARSLSGMGFDMLAPGSAQEADAAIFAGDAVEWRVRPGERGALLLNVRGMSAVQAAAALRRRSQSQLF</sequence>
<reference evidence="1" key="2">
    <citation type="journal article" date="2021" name="PeerJ">
        <title>Extensive microbial diversity within the chicken gut microbiome revealed by metagenomics and culture.</title>
        <authorList>
            <person name="Gilroy R."/>
            <person name="Ravi A."/>
            <person name="Getino M."/>
            <person name="Pursley I."/>
            <person name="Horton D.L."/>
            <person name="Alikhan N.F."/>
            <person name="Baker D."/>
            <person name="Gharbi K."/>
            <person name="Hall N."/>
            <person name="Watson M."/>
            <person name="Adriaenssens E.M."/>
            <person name="Foster-Nyarko E."/>
            <person name="Jarju S."/>
            <person name="Secka A."/>
            <person name="Antonio M."/>
            <person name="Oren A."/>
            <person name="Chaudhuri R.R."/>
            <person name="La Ragione R."/>
            <person name="Hildebrand F."/>
            <person name="Pallen M.J."/>
        </authorList>
    </citation>
    <scope>NUCLEOTIDE SEQUENCE</scope>
    <source>
        <strain evidence="1">ChiSxjej2B14-6234</strain>
    </source>
</reference>
<proteinExistence type="predicted"/>
<organism evidence="1 2">
    <name type="scientific">Candidatus Onthenecus intestinigallinarum</name>
    <dbReference type="NCBI Taxonomy" id="2840875"/>
    <lineage>
        <taxon>Bacteria</taxon>
        <taxon>Bacillati</taxon>
        <taxon>Bacillota</taxon>
        <taxon>Clostridia</taxon>
        <taxon>Eubacteriales</taxon>
        <taxon>Candidatus Onthenecus</taxon>
    </lineage>
</organism>
<gene>
    <name evidence="1" type="ORF">IAB73_00585</name>
</gene>
<protein>
    <submittedName>
        <fullName evidence="1">Uncharacterized protein</fullName>
    </submittedName>
</protein>
<dbReference type="EMBL" id="DVFJ01000002">
    <property type="protein sequence ID" value="HIQ70704.1"/>
    <property type="molecule type" value="Genomic_DNA"/>
</dbReference>